<dbReference type="AlphaFoldDB" id="A0A811VJM5"/>
<proteinExistence type="predicted"/>
<evidence type="ECO:0000313" key="2">
    <source>
        <dbReference type="EMBL" id="CAD7014333.1"/>
    </source>
</evidence>
<sequence>MRGTGVRFAAKSCATGSLSTLRGGLVMGGGGGESAKGKVRAHTTPTYLMKCINICSKESNKQLAGAAPSTTNRQLAADSNSSSRGNTSNGKANNSQVELVWFKATKNIHRT</sequence>
<name>A0A811VJM5_CERCA</name>
<gene>
    <name evidence="2" type="ORF">CCAP1982_LOCUS22330</name>
</gene>
<protein>
    <submittedName>
        <fullName evidence="2">(Mediterranean fruit fly) hypothetical protein</fullName>
    </submittedName>
</protein>
<feature type="compositionally biased region" description="Polar residues" evidence="1">
    <location>
        <begin position="68"/>
        <end position="78"/>
    </location>
</feature>
<evidence type="ECO:0000256" key="1">
    <source>
        <dbReference type="SAM" id="MobiDB-lite"/>
    </source>
</evidence>
<dbReference type="EMBL" id="CAJHJT010000056">
    <property type="protein sequence ID" value="CAD7014333.1"/>
    <property type="molecule type" value="Genomic_DNA"/>
</dbReference>
<feature type="compositionally biased region" description="Low complexity" evidence="1">
    <location>
        <begin position="79"/>
        <end position="90"/>
    </location>
</feature>
<organism evidence="2 3">
    <name type="scientific">Ceratitis capitata</name>
    <name type="common">Mediterranean fruit fly</name>
    <name type="synonym">Tephritis capitata</name>
    <dbReference type="NCBI Taxonomy" id="7213"/>
    <lineage>
        <taxon>Eukaryota</taxon>
        <taxon>Metazoa</taxon>
        <taxon>Ecdysozoa</taxon>
        <taxon>Arthropoda</taxon>
        <taxon>Hexapoda</taxon>
        <taxon>Insecta</taxon>
        <taxon>Pterygota</taxon>
        <taxon>Neoptera</taxon>
        <taxon>Endopterygota</taxon>
        <taxon>Diptera</taxon>
        <taxon>Brachycera</taxon>
        <taxon>Muscomorpha</taxon>
        <taxon>Tephritoidea</taxon>
        <taxon>Tephritidae</taxon>
        <taxon>Ceratitis</taxon>
        <taxon>Ceratitis</taxon>
    </lineage>
</organism>
<dbReference type="Proteomes" id="UP000606786">
    <property type="component" value="Unassembled WGS sequence"/>
</dbReference>
<accession>A0A811VJM5</accession>
<feature type="region of interest" description="Disordered" evidence="1">
    <location>
        <begin position="65"/>
        <end position="96"/>
    </location>
</feature>
<reference evidence="2" key="1">
    <citation type="submission" date="2020-11" db="EMBL/GenBank/DDBJ databases">
        <authorList>
            <person name="Whitehead M."/>
        </authorList>
    </citation>
    <scope>NUCLEOTIDE SEQUENCE</scope>
    <source>
        <strain evidence="2">EGII</strain>
    </source>
</reference>
<keyword evidence="3" id="KW-1185">Reference proteome</keyword>
<comment type="caution">
    <text evidence="2">The sequence shown here is derived from an EMBL/GenBank/DDBJ whole genome shotgun (WGS) entry which is preliminary data.</text>
</comment>
<evidence type="ECO:0000313" key="3">
    <source>
        <dbReference type="Proteomes" id="UP000606786"/>
    </source>
</evidence>